<feature type="transmembrane region" description="Helical" evidence="1">
    <location>
        <begin position="32"/>
        <end position="54"/>
    </location>
</feature>
<feature type="transmembrane region" description="Helical" evidence="1">
    <location>
        <begin position="92"/>
        <end position="111"/>
    </location>
</feature>
<dbReference type="AlphaFoldDB" id="A0A3D8PSF2"/>
<keyword evidence="1" id="KW-1133">Transmembrane helix</keyword>
<keyword evidence="3" id="KW-1185">Reference proteome</keyword>
<accession>A0A3D8PSF2</accession>
<proteinExistence type="predicted"/>
<protein>
    <recommendedName>
        <fullName evidence="4">DUF3899 domain-containing protein</fullName>
    </recommendedName>
</protein>
<dbReference type="EMBL" id="PIOC01000017">
    <property type="protein sequence ID" value="RDW18178.1"/>
    <property type="molecule type" value="Genomic_DNA"/>
</dbReference>
<evidence type="ECO:0000313" key="3">
    <source>
        <dbReference type="Proteomes" id="UP000257143"/>
    </source>
</evidence>
<organism evidence="2 3">
    <name type="scientific">Oceanobacillus arenosus</name>
    <dbReference type="NCBI Taxonomy" id="1229153"/>
    <lineage>
        <taxon>Bacteria</taxon>
        <taxon>Bacillati</taxon>
        <taxon>Bacillota</taxon>
        <taxon>Bacilli</taxon>
        <taxon>Bacillales</taxon>
        <taxon>Bacillaceae</taxon>
        <taxon>Oceanobacillus</taxon>
    </lineage>
</organism>
<name>A0A3D8PSF2_9BACI</name>
<keyword evidence="1" id="KW-0472">Membrane</keyword>
<keyword evidence="1" id="KW-0812">Transmembrane</keyword>
<sequence>MKKIVWVIITLGIILIVNWSSAIMFNSNFIEWSFLTGLAATIFIGFFNSSGGFMSDLADSRLQSANNDEQWAAIEVRTKIDRQKRSFRPTTSFYVALSYTVIAGIASFIYYKDFLIN</sequence>
<gene>
    <name evidence="2" type="ORF">CWR48_11355</name>
</gene>
<evidence type="ECO:0008006" key="4">
    <source>
        <dbReference type="Google" id="ProtNLM"/>
    </source>
</evidence>
<reference evidence="3" key="1">
    <citation type="submission" date="2017-11" db="EMBL/GenBank/DDBJ databases">
        <authorList>
            <person name="Zhu W."/>
        </authorList>
    </citation>
    <scope>NUCLEOTIDE SEQUENCE [LARGE SCALE GENOMIC DNA]</scope>
    <source>
        <strain evidence="3">CAU 1183</strain>
    </source>
</reference>
<dbReference type="Proteomes" id="UP000257143">
    <property type="component" value="Unassembled WGS sequence"/>
</dbReference>
<evidence type="ECO:0000313" key="2">
    <source>
        <dbReference type="EMBL" id="RDW18178.1"/>
    </source>
</evidence>
<comment type="caution">
    <text evidence="2">The sequence shown here is derived from an EMBL/GenBank/DDBJ whole genome shotgun (WGS) entry which is preliminary data.</text>
</comment>
<evidence type="ECO:0000256" key="1">
    <source>
        <dbReference type="SAM" id="Phobius"/>
    </source>
</evidence>